<sequence length="794" mass="91585">MPTPNLLSFQRDAIEALTKVFVQQWKKAGRQLPIVFKSPTGSGKTLMAAHFIRGLNHLPQWDENKAFIWITFSDDLAMQSRDKFKEYFSNNLENGLLTVADINQGLLKSNDILFLNWQKVVSEAAESRVLRRPKKDDPLYKERGKYFEDVIDGTKAKKREIVLVIDEAHKSKGTRLAQNIIDYIDPKIILHITATPEEADELEAYRQKSFVEVDREPVVAQGLIKEKIVLQSDEDLKGYGKKDLDEVLLDLGLSKREQLKAEFKAMGKEVNPLMLIQLPNDDKELTATGDKTKEEVVSTYLKRRGVSEHKIAKWFDKNKVNLDGIAANDCEVDFLLFKQAAGTGWDCPRAGVLVMFREIKSKKFYTQTIGRILRMPEPHLKDDYNDHPTLRLGYLYTNYKRKEVEIPDQSGNNQPITQKASRKNGIKNVDLPTTYASRVDYGDIPRSMIFQKSFTDSMNSYFGLTSKDLLGAAQKKLEKKGVDTSSSLPNRIVANAEFEDFDQLAYDFVKKGDDVSLEMSINDVEKTFNYLCYKLLKEQSDEQAKYSNIARSWSVLKSATRLWMESVFGPDSDYYYRVFVKDIQQDASSVFRPVITKALRDFKPMREKLIEEKRKKLEQAQTHSFTILDEYGYTDDYEETPQALCALEKFYVLPDYPGRDNELKFKDYIDTKKKEIEWWFKNGDYGKNHLAIPYRNTEDKKDALFYPDWVIRFTDGRIGVFDTKDGNTGTSQETKDKAVALAKWVKQLGKNYVGGIAIFENGIWYCNDGSKYEYIKGKSVNTDKKWKNFEDLLK</sequence>
<dbReference type="GO" id="GO:0003677">
    <property type="term" value="F:DNA binding"/>
    <property type="evidence" value="ECO:0007669"/>
    <property type="project" value="InterPro"/>
</dbReference>
<dbReference type="PANTHER" id="PTHR47396:SF1">
    <property type="entry name" value="ATP-DEPENDENT HELICASE IRC3-RELATED"/>
    <property type="match status" value="1"/>
</dbReference>
<dbReference type="GO" id="GO:0005524">
    <property type="term" value="F:ATP binding"/>
    <property type="evidence" value="ECO:0007669"/>
    <property type="project" value="InterPro"/>
</dbReference>
<dbReference type="GO" id="GO:0005829">
    <property type="term" value="C:cytosol"/>
    <property type="evidence" value="ECO:0007669"/>
    <property type="project" value="TreeGrafter"/>
</dbReference>
<comment type="caution">
    <text evidence="2">The sequence shown here is derived from an EMBL/GenBank/DDBJ whole genome shotgun (WGS) entry which is preliminary data.</text>
</comment>
<dbReference type="EMBL" id="PFBF01000015">
    <property type="protein sequence ID" value="PIR86461.1"/>
    <property type="molecule type" value="Genomic_DNA"/>
</dbReference>
<dbReference type="Proteomes" id="UP000230706">
    <property type="component" value="Unassembled WGS sequence"/>
</dbReference>
<dbReference type="Pfam" id="PF04851">
    <property type="entry name" value="ResIII"/>
    <property type="match status" value="1"/>
</dbReference>
<protein>
    <recommendedName>
        <fullName evidence="1">Helicase ATP-binding domain-containing protein</fullName>
    </recommendedName>
</protein>
<reference evidence="3" key="1">
    <citation type="submission" date="2017-09" db="EMBL/GenBank/DDBJ databases">
        <title>Depth-based differentiation of microbial function through sediment-hosted aquifers and enrichment of novel symbionts in the deep terrestrial subsurface.</title>
        <authorList>
            <person name="Probst A.J."/>
            <person name="Ladd B."/>
            <person name="Jarett J.K."/>
            <person name="Geller-Mcgrath D.E."/>
            <person name="Sieber C.M.K."/>
            <person name="Emerson J.B."/>
            <person name="Anantharaman K."/>
            <person name="Thomas B.C."/>
            <person name="Malmstrom R."/>
            <person name="Stieglmeier M."/>
            <person name="Klingl A."/>
            <person name="Woyke T."/>
            <person name="Ryan C.M."/>
            <person name="Banfield J.F."/>
        </authorList>
    </citation>
    <scope>NUCLEOTIDE SEQUENCE [LARGE SCALE GENOMIC DNA]</scope>
</reference>
<evidence type="ECO:0000259" key="1">
    <source>
        <dbReference type="PROSITE" id="PS51192"/>
    </source>
</evidence>
<dbReference type="Gene3D" id="3.40.50.300">
    <property type="entry name" value="P-loop containing nucleotide triphosphate hydrolases"/>
    <property type="match status" value="2"/>
</dbReference>
<dbReference type="InterPro" id="IPR050742">
    <property type="entry name" value="Helicase_Restrict-Modif_Enz"/>
</dbReference>
<dbReference type="CDD" id="cd18785">
    <property type="entry name" value="SF2_C"/>
    <property type="match status" value="1"/>
</dbReference>
<feature type="domain" description="Helicase ATP-binding" evidence="1">
    <location>
        <begin position="25"/>
        <end position="214"/>
    </location>
</feature>
<dbReference type="InterPro" id="IPR006935">
    <property type="entry name" value="Helicase/UvrB_N"/>
</dbReference>
<dbReference type="SUPFAM" id="SSF52540">
    <property type="entry name" value="P-loop containing nucleoside triphosphate hydrolases"/>
    <property type="match status" value="2"/>
</dbReference>
<dbReference type="SMART" id="SM00487">
    <property type="entry name" value="DEXDc"/>
    <property type="match status" value="1"/>
</dbReference>
<dbReference type="GO" id="GO:0016787">
    <property type="term" value="F:hydrolase activity"/>
    <property type="evidence" value="ECO:0007669"/>
    <property type="project" value="InterPro"/>
</dbReference>
<name>A0A2H0UJ96_9BACT</name>
<evidence type="ECO:0000313" key="3">
    <source>
        <dbReference type="Proteomes" id="UP000230706"/>
    </source>
</evidence>
<accession>A0A2H0UJ96</accession>
<evidence type="ECO:0000313" key="2">
    <source>
        <dbReference type="EMBL" id="PIR86461.1"/>
    </source>
</evidence>
<dbReference type="InterPro" id="IPR027417">
    <property type="entry name" value="P-loop_NTPase"/>
</dbReference>
<dbReference type="InterPro" id="IPR014001">
    <property type="entry name" value="Helicase_ATP-bd"/>
</dbReference>
<organism evidence="2 3">
    <name type="scientific">Candidatus Kaiserbacteria bacterium CG10_big_fil_rev_8_21_14_0_10_43_70</name>
    <dbReference type="NCBI Taxonomy" id="1974605"/>
    <lineage>
        <taxon>Bacteria</taxon>
        <taxon>Candidatus Kaiseribacteriota</taxon>
    </lineage>
</organism>
<gene>
    <name evidence="2" type="ORF">COU13_00800</name>
</gene>
<dbReference type="PROSITE" id="PS51192">
    <property type="entry name" value="HELICASE_ATP_BIND_1"/>
    <property type="match status" value="1"/>
</dbReference>
<dbReference type="AlphaFoldDB" id="A0A2H0UJ96"/>
<proteinExistence type="predicted"/>
<dbReference type="PANTHER" id="PTHR47396">
    <property type="entry name" value="TYPE I RESTRICTION ENZYME ECOKI R PROTEIN"/>
    <property type="match status" value="1"/>
</dbReference>